<comment type="caution">
    <text evidence="2">The sequence shown here is derived from an EMBL/GenBank/DDBJ whole genome shotgun (WGS) entry which is preliminary data.</text>
</comment>
<evidence type="ECO:0000313" key="2">
    <source>
        <dbReference type="EMBL" id="NVH35755.1"/>
    </source>
</evidence>
<dbReference type="EMBL" id="JABXEU010000001">
    <property type="protein sequence ID" value="NVH35755.1"/>
    <property type="molecule type" value="Genomic_DNA"/>
</dbReference>
<protein>
    <recommendedName>
        <fullName evidence="4">Transporter</fullName>
    </recommendedName>
</protein>
<keyword evidence="1" id="KW-0812">Transmembrane</keyword>
<keyword evidence="1" id="KW-1133">Transmembrane helix</keyword>
<feature type="transmembrane region" description="Helical" evidence="1">
    <location>
        <begin position="103"/>
        <end position="120"/>
    </location>
</feature>
<feature type="transmembrane region" description="Helical" evidence="1">
    <location>
        <begin position="12"/>
        <end position="36"/>
    </location>
</feature>
<organism evidence="2 3">
    <name type="scientific">Streptococcus suis</name>
    <dbReference type="NCBI Taxonomy" id="1307"/>
    <lineage>
        <taxon>Bacteria</taxon>
        <taxon>Bacillati</taxon>
        <taxon>Bacillota</taxon>
        <taxon>Bacilli</taxon>
        <taxon>Lactobacillales</taxon>
        <taxon>Streptococcaceae</taxon>
        <taxon>Streptococcus</taxon>
    </lineage>
</organism>
<evidence type="ECO:0000256" key="1">
    <source>
        <dbReference type="SAM" id="Phobius"/>
    </source>
</evidence>
<reference evidence="2 3" key="1">
    <citation type="submission" date="2020-06" db="EMBL/GenBank/DDBJ databases">
        <title>Pan-genome analysis of Streptococcus suis serotype 2 revealed genomic diversity among strains of different virulence.</title>
        <authorList>
            <person name="Guo G."/>
            <person name="Zhang W."/>
        </authorList>
    </citation>
    <scope>NUCLEOTIDE SEQUENCE [LARGE SCALE GENOMIC DNA]</scope>
    <source>
        <strain evidence="2 3">ZJ92091101</strain>
    </source>
</reference>
<dbReference type="RefSeq" id="WP_024409260.1">
    <property type="nucleotide sequence ID" value="NZ_CP025419.1"/>
</dbReference>
<proteinExistence type="predicted"/>
<dbReference type="AlphaFoldDB" id="A0A7Y6VEJ1"/>
<name>A0A7Y6VEJ1_STRSU</name>
<evidence type="ECO:0000313" key="3">
    <source>
        <dbReference type="Proteomes" id="UP000548355"/>
    </source>
</evidence>
<keyword evidence="1" id="KW-0472">Membrane</keyword>
<gene>
    <name evidence="2" type="ORF">HU146_00475</name>
</gene>
<evidence type="ECO:0008006" key="4">
    <source>
        <dbReference type="Google" id="ProtNLM"/>
    </source>
</evidence>
<sequence length="213" mass="23740">MRKFLQDSLTETAYYLELILSAILGLALLALSTLLFADLLSSLAGDIQADTFIQNFLSRAMTLAVGVEFIKMLYKQSPSTVIEVLLVAIARQLIVEHGSSSDYLIGIISVAILFAVRKYLFTQFDDSNNIIMRASQKVKVANIIARVKIPSEGSETLRDFVTRKLNEEEKTIAIGACVYLKNVACVYLKNVALRIDNMHGELITRVEIIKSIY</sequence>
<accession>A0A7Y6VEJ1</accession>
<dbReference type="Proteomes" id="UP000548355">
    <property type="component" value="Unassembled WGS sequence"/>
</dbReference>